<keyword evidence="3" id="KW-0418">Kinase</keyword>
<dbReference type="InterPro" id="IPR001245">
    <property type="entry name" value="Ser-Thr/Tyr_kinase_cat_dom"/>
</dbReference>
<dbReference type="PROSITE" id="PS50011">
    <property type="entry name" value="PROTEIN_KINASE_DOM"/>
    <property type="match status" value="1"/>
</dbReference>
<dbReference type="GO" id="GO:0004674">
    <property type="term" value="F:protein serine/threonine kinase activity"/>
    <property type="evidence" value="ECO:0007669"/>
    <property type="project" value="TreeGrafter"/>
</dbReference>
<proteinExistence type="predicted"/>
<dbReference type="InterPro" id="IPR000719">
    <property type="entry name" value="Prot_kinase_dom"/>
</dbReference>
<feature type="region of interest" description="Disordered" evidence="1">
    <location>
        <begin position="391"/>
        <end position="416"/>
    </location>
</feature>
<dbReference type="GO" id="GO:0005524">
    <property type="term" value="F:ATP binding"/>
    <property type="evidence" value="ECO:0007669"/>
    <property type="project" value="InterPro"/>
</dbReference>
<dbReference type="EMBL" id="QKYT01000351">
    <property type="protein sequence ID" value="RIA86655.1"/>
    <property type="molecule type" value="Genomic_DNA"/>
</dbReference>
<protein>
    <submittedName>
        <fullName evidence="3">Kinase-like domain-containing protein</fullName>
    </submittedName>
</protein>
<gene>
    <name evidence="3" type="ORF">C1645_324665</name>
</gene>
<feature type="domain" description="Protein kinase" evidence="2">
    <location>
        <begin position="1"/>
        <end position="284"/>
    </location>
</feature>
<dbReference type="PANTHER" id="PTHR44329">
    <property type="entry name" value="SERINE/THREONINE-PROTEIN KINASE TNNI3K-RELATED"/>
    <property type="match status" value="1"/>
</dbReference>
<dbReference type="Pfam" id="PF07714">
    <property type="entry name" value="PK_Tyr_Ser-Thr"/>
    <property type="match status" value="1"/>
</dbReference>
<dbReference type="AlphaFoldDB" id="A0A397SRK8"/>
<evidence type="ECO:0000313" key="3">
    <source>
        <dbReference type="EMBL" id="RIA86655.1"/>
    </source>
</evidence>
<dbReference type="SUPFAM" id="SSF56112">
    <property type="entry name" value="Protein kinase-like (PK-like)"/>
    <property type="match status" value="1"/>
</dbReference>
<dbReference type="InterPro" id="IPR011009">
    <property type="entry name" value="Kinase-like_dom_sf"/>
</dbReference>
<organism evidence="3 4">
    <name type="scientific">Glomus cerebriforme</name>
    <dbReference type="NCBI Taxonomy" id="658196"/>
    <lineage>
        <taxon>Eukaryota</taxon>
        <taxon>Fungi</taxon>
        <taxon>Fungi incertae sedis</taxon>
        <taxon>Mucoromycota</taxon>
        <taxon>Glomeromycotina</taxon>
        <taxon>Glomeromycetes</taxon>
        <taxon>Glomerales</taxon>
        <taxon>Glomeraceae</taxon>
        <taxon>Glomus</taxon>
    </lineage>
</organism>
<dbReference type="OrthoDB" id="1668230at2759"/>
<feature type="compositionally biased region" description="Polar residues" evidence="1">
    <location>
        <begin position="393"/>
        <end position="407"/>
    </location>
</feature>
<dbReference type="STRING" id="658196.A0A397SRK8"/>
<evidence type="ECO:0000259" key="2">
    <source>
        <dbReference type="PROSITE" id="PS50011"/>
    </source>
</evidence>
<keyword evidence="3" id="KW-0808">Transferase</keyword>
<evidence type="ECO:0000256" key="1">
    <source>
        <dbReference type="SAM" id="MobiDB-lite"/>
    </source>
</evidence>
<dbReference type="PANTHER" id="PTHR44329:SF289">
    <property type="entry name" value="SERINE_THREONINE-PROTEIN KINASE VIK"/>
    <property type="match status" value="1"/>
</dbReference>
<accession>A0A397SRK8</accession>
<dbReference type="InterPro" id="IPR051681">
    <property type="entry name" value="Ser/Thr_Kinases-Pseudokinases"/>
</dbReference>
<reference evidence="3 4" key="1">
    <citation type="submission" date="2018-06" db="EMBL/GenBank/DDBJ databases">
        <title>Comparative genomics reveals the genomic features of Rhizophagus irregularis, R. cerebriforme, R. diaphanum and Gigaspora rosea, and their symbiotic lifestyle signature.</title>
        <authorList>
            <person name="Morin E."/>
            <person name="San Clemente H."/>
            <person name="Chen E.C.H."/>
            <person name="De La Providencia I."/>
            <person name="Hainaut M."/>
            <person name="Kuo A."/>
            <person name="Kohler A."/>
            <person name="Murat C."/>
            <person name="Tang N."/>
            <person name="Roy S."/>
            <person name="Loubradou J."/>
            <person name="Henrissat B."/>
            <person name="Grigoriev I.V."/>
            <person name="Corradi N."/>
            <person name="Roux C."/>
            <person name="Martin F.M."/>
        </authorList>
    </citation>
    <scope>NUCLEOTIDE SEQUENCE [LARGE SCALE GENOMIC DNA]</scope>
    <source>
        <strain evidence="3 4">DAOM 227022</strain>
    </source>
</reference>
<comment type="caution">
    <text evidence="3">The sequence shown here is derived from an EMBL/GenBank/DDBJ whole genome shotgun (WGS) entry which is preliminary data.</text>
</comment>
<keyword evidence="4" id="KW-1185">Reference proteome</keyword>
<dbReference type="Gene3D" id="1.10.510.10">
    <property type="entry name" value="Transferase(Phosphotransferase) domain 1"/>
    <property type="match status" value="1"/>
</dbReference>
<sequence>MVESLKWINDIVKLHYIKLVPSEEFVDDNDDNNLRYWKETGKRVLTKNIKNNLIFDNELEKKFLIELKLHLRRDFNERIIQIFGISQNPITNSFIFVIQYADGGNLRHVLENTNPSWIDKFSLAHQISDGLNFLHSKGLIHGNLYPRNIVFHQNRAKLTNFGILEHLITNFSTSSSYDELSIKNIPYVDPQLLLDETYKKDTRSDIYSFGVIMWEISSGFPPYKSVLQKNDLISNILKNKREIIIPNTPKVYSDLYTECWNNDPNKRLDINVLINQLNNSLNFMKSDLKSSGQISEQDKELKELEIDALAAELWLDMGEKKEVIPEIKVKEDINVESSSEIITEIPFENKEVKSREVRIITNESELSRKLSNKKKSWTSKAKSKAKGFVKRFSGSTSGSEMNTSNIRKSSTKSMSMDSKEIIGQREQLETGWTLVSSGKSFDLFDLFF</sequence>
<dbReference type="Proteomes" id="UP000265703">
    <property type="component" value="Unassembled WGS sequence"/>
</dbReference>
<evidence type="ECO:0000313" key="4">
    <source>
        <dbReference type="Proteomes" id="UP000265703"/>
    </source>
</evidence>
<name>A0A397SRK8_9GLOM</name>